<accession>A0A0L0F347</accession>
<feature type="non-terminal residue" evidence="2">
    <location>
        <position position="1"/>
    </location>
</feature>
<evidence type="ECO:0000313" key="3">
    <source>
        <dbReference type="Proteomes" id="UP000054560"/>
    </source>
</evidence>
<dbReference type="EMBL" id="KQ249640">
    <property type="protein sequence ID" value="KNC71046.1"/>
    <property type="molecule type" value="Genomic_DNA"/>
</dbReference>
<sequence>TPRSPSHFGSPSLAKLHPNRSNATTSSINGTNALLAADVDDTFSRCILDGMDAYVNMVTNTLTPLIDAEFSVFIGTFTVETLT</sequence>
<name>A0A0L0F347_9EUKA</name>
<reference evidence="2 3" key="1">
    <citation type="submission" date="2011-02" db="EMBL/GenBank/DDBJ databases">
        <title>The Genome Sequence of Sphaeroforma arctica JP610.</title>
        <authorList>
            <consortium name="The Broad Institute Genome Sequencing Platform"/>
            <person name="Russ C."/>
            <person name="Cuomo C."/>
            <person name="Young S.K."/>
            <person name="Zeng Q."/>
            <person name="Gargeya S."/>
            <person name="Alvarado L."/>
            <person name="Berlin A."/>
            <person name="Chapman S.B."/>
            <person name="Chen Z."/>
            <person name="Freedman E."/>
            <person name="Gellesch M."/>
            <person name="Goldberg J."/>
            <person name="Griggs A."/>
            <person name="Gujja S."/>
            <person name="Heilman E."/>
            <person name="Heiman D."/>
            <person name="Howarth C."/>
            <person name="Mehta T."/>
            <person name="Neiman D."/>
            <person name="Pearson M."/>
            <person name="Roberts A."/>
            <person name="Saif S."/>
            <person name="Shea T."/>
            <person name="Shenoy N."/>
            <person name="Sisk P."/>
            <person name="Stolte C."/>
            <person name="Sykes S."/>
            <person name="White J."/>
            <person name="Yandava C."/>
            <person name="Burger G."/>
            <person name="Gray M.W."/>
            <person name="Holland P.W.H."/>
            <person name="King N."/>
            <person name="Lang F.B.F."/>
            <person name="Roger A.J."/>
            <person name="Ruiz-Trillo I."/>
            <person name="Haas B."/>
            <person name="Nusbaum C."/>
            <person name="Birren B."/>
        </authorList>
    </citation>
    <scope>NUCLEOTIDE SEQUENCE [LARGE SCALE GENOMIC DNA]</scope>
    <source>
        <strain evidence="2 3">JP610</strain>
    </source>
</reference>
<dbReference type="RefSeq" id="XP_014144948.1">
    <property type="nucleotide sequence ID" value="XM_014289473.1"/>
</dbReference>
<gene>
    <name evidence="2" type="ORF">SARC_16421</name>
</gene>
<evidence type="ECO:0000256" key="1">
    <source>
        <dbReference type="SAM" id="MobiDB-lite"/>
    </source>
</evidence>
<keyword evidence="3" id="KW-1185">Reference proteome</keyword>
<evidence type="ECO:0000313" key="2">
    <source>
        <dbReference type="EMBL" id="KNC71046.1"/>
    </source>
</evidence>
<feature type="region of interest" description="Disordered" evidence="1">
    <location>
        <begin position="1"/>
        <end position="27"/>
    </location>
</feature>
<proteinExistence type="predicted"/>
<dbReference type="Proteomes" id="UP000054560">
    <property type="component" value="Unassembled WGS sequence"/>
</dbReference>
<protein>
    <submittedName>
        <fullName evidence="2">Uncharacterized protein</fullName>
    </submittedName>
</protein>
<dbReference type="GeneID" id="25916925"/>
<organism evidence="2 3">
    <name type="scientific">Sphaeroforma arctica JP610</name>
    <dbReference type="NCBI Taxonomy" id="667725"/>
    <lineage>
        <taxon>Eukaryota</taxon>
        <taxon>Ichthyosporea</taxon>
        <taxon>Ichthyophonida</taxon>
        <taxon>Sphaeroforma</taxon>
    </lineage>
</organism>
<dbReference type="AlphaFoldDB" id="A0A0L0F347"/>